<dbReference type="Proteomes" id="UP001187192">
    <property type="component" value="Unassembled WGS sequence"/>
</dbReference>
<keyword evidence="2" id="KW-0472">Membrane</keyword>
<dbReference type="EMBL" id="BTGU01000176">
    <property type="protein sequence ID" value="GMN64341.1"/>
    <property type="molecule type" value="Genomic_DNA"/>
</dbReference>
<keyword evidence="2" id="KW-1133">Transmembrane helix</keyword>
<organism evidence="3 4">
    <name type="scientific">Ficus carica</name>
    <name type="common">Common fig</name>
    <dbReference type="NCBI Taxonomy" id="3494"/>
    <lineage>
        <taxon>Eukaryota</taxon>
        <taxon>Viridiplantae</taxon>
        <taxon>Streptophyta</taxon>
        <taxon>Embryophyta</taxon>
        <taxon>Tracheophyta</taxon>
        <taxon>Spermatophyta</taxon>
        <taxon>Magnoliopsida</taxon>
        <taxon>eudicotyledons</taxon>
        <taxon>Gunneridae</taxon>
        <taxon>Pentapetalae</taxon>
        <taxon>rosids</taxon>
        <taxon>fabids</taxon>
        <taxon>Rosales</taxon>
        <taxon>Moraceae</taxon>
        <taxon>Ficeae</taxon>
        <taxon>Ficus</taxon>
    </lineage>
</organism>
<feature type="region of interest" description="Disordered" evidence="1">
    <location>
        <begin position="1"/>
        <end position="56"/>
    </location>
</feature>
<name>A0AA88J957_FICCA</name>
<protein>
    <submittedName>
        <fullName evidence="3">Uncharacterized protein</fullName>
    </submittedName>
</protein>
<evidence type="ECO:0000256" key="2">
    <source>
        <dbReference type="SAM" id="Phobius"/>
    </source>
</evidence>
<dbReference type="AlphaFoldDB" id="A0AA88J957"/>
<feature type="transmembrane region" description="Helical" evidence="2">
    <location>
        <begin position="101"/>
        <end position="119"/>
    </location>
</feature>
<accession>A0AA88J957</accession>
<feature type="compositionally biased region" description="Polar residues" evidence="1">
    <location>
        <begin position="1"/>
        <end position="11"/>
    </location>
</feature>
<evidence type="ECO:0000256" key="1">
    <source>
        <dbReference type="SAM" id="MobiDB-lite"/>
    </source>
</evidence>
<evidence type="ECO:0000313" key="3">
    <source>
        <dbReference type="EMBL" id="GMN64341.1"/>
    </source>
</evidence>
<keyword evidence="4" id="KW-1185">Reference proteome</keyword>
<proteinExistence type="predicted"/>
<evidence type="ECO:0000313" key="4">
    <source>
        <dbReference type="Proteomes" id="UP001187192"/>
    </source>
</evidence>
<sequence>MTRSSPTTGHTSRLGPPSLCEHPFGRGGDKLSELGTRTATSRSTRTLSANVTPAPVSRSCPRWTPKAYVPIGYPRWPTWPGRLEHPDPRETPINRGRTHKFRYHTGVPIILRCFILLMIDGGATGWYPPVYSTTLGVVVGIISRINILVLEGGPPPFQ</sequence>
<keyword evidence="2" id="KW-0812">Transmembrane</keyword>
<feature type="compositionally biased region" description="Basic and acidic residues" evidence="1">
    <location>
        <begin position="23"/>
        <end position="32"/>
    </location>
</feature>
<comment type="caution">
    <text evidence="3">The sequence shown here is derived from an EMBL/GenBank/DDBJ whole genome shotgun (WGS) entry which is preliminary data.</text>
</comment>
<gene>
    <name evidence="3" type="ORF">TIFTF001_033415</name>
</gene>
<reference evidence="3" key="1">
    <citation type="submission" date="2023-07" db="EMBL/GenBank/DDBJ databases">
        <title>draft genome sequence of fig (Ficus carica).</title>
        <authorList>
            <person name="Takahashi T."/>
            <person name="Nishimura K."/>
        </authorList>
    </citation>
    <scope>NUCLEOTIDE SEQUENCE</scope>
</reference>
<feature type="compositionally biased region" description="Low complexity" evidence="1">
    <location>
        <begin position="36"/>
        <end position="49"/>
    </location>
</feature>